<keyword evidence="3 5" id="KW-1133">Transmembrane helix</keyword>
<evidence type="ECO:0000256" key="5">
    <source>
        <dbReference type="SAM" id="Phobius"/>
    </source>
</evidence>
<evidence type="ECO:0000256" key="3">
    <source>
        <dbReference type="ARBA" id="ARBA00022989"/>
    </source>
</evidence>
<accession>A0A2S5SZ23</accession>
<dbReference type="PANTHER" id="PTHR30386:SF26">
    <property type="entry name" value="TRANSPORT PROTEIN COMB"/>
    <property type="match status" value="1"/>
</dbReference>
<keyword evidence="4 5" id="KW-0472">Membrane</keyword>
<dbReference type="GO" id="GO:0016020">
    <property type="term" value="C:membrane"/>
    <property type="evidence" value="ECO:0007669"/>
    <property type="project" value="UniProtKB-SubCell"/>
</dbReference>
<evidence type="ECO:0000313" key="7">
    <source>
        <dbReference type="Proteomes" id="UP000238605"/>
    </source>
</evidence>
<protein>
    <submittedName>
        <fullName evidence="6">Multidrug transporter</fullName>
    </submittedName>
</protein>
<name>A0A2S5SZ23_9BURK</name>
<gene>
    <name evidence="6" type="ORF">C1704_03025</name>
</gene>
<dbReference type="RefSeq" id="WP_104300861.1">
    <property type="nucleotide sequence ID" value="NZ_PSNX01000002.1"/>
</dbReference>
<keyword evidence="2 5" id="KW-0812">Transmembrane</keyword>
<feature type="transmembrane region" description="Helical" evidence="5">
    <location>
        <begin position="34"/>
        <end position="59"/>
    </location>
</feature>
<proteinExistence type="predicted"/>
<dbReference type="PANTHER" id="PTHR30386">
    <property type="entry name" value="MEMBRANE FUSION SUBUNIT OF EMRAB-TOLC MULTIDRUG EFFLUX PUMP"/>
    <property type="match status" value="1"/>
</dbReference>
<reference evidence="6 7" key="1">
    <citation type="submission" date="2018-02" db="EMBL/GenBank/DDBJ databases">
        <title>Reclassifiation of [Polyangium] brachysporum DSM 7029 as Guopingzhaonella breviflexa gen. nov., sp. nov., a member of the family Comamonadaceae.</title>
        <authorList>
            <person name="Tang B."/>
        </authorList>
    </citation>
    <scope>NUCLEOTIDE SEQUENCE [LARGE SCALE GENOMIC DNA]</scope>
    <source>
        <strain evidence="6 7">BCRC 80649</strain>
    </source>
</reference>
<evidence type="ECO:0000256" key="1">
    <source>
        <dbReference type="ARBA" id="ARBA00004167"/>
    </source>
</evidence>
<keyword evidence="7" id="KW-1185">Reference proteome</keyword>
<evidence type="ECO:0000313" key="6">
    <source>
        <dbReference type="EMBL" id="PPE67847.1"/>
    </source>
</evidence>
<dbReference type="AlphaFoldDB" id="A0A2S5SZ23"/>
<dbReference type="Proteomes" id="UP000238605">
    <property type="component" value="Unassembled WGS sequence"/>
</dbReference>
<organism evidence="6 7">
    <name type="scientific">Caldimonas caldifontis</name>
    <dbReference type="NCBI Taxonomy" id="1452508"/>
    <lineage>
        <taxon>Bacteria</taxon>
        <taxon>Pseudomonadati</taxon>
        <taxon>Pseudomonadota</taxon>
        <taxon>Betaproteobacteria</taxon>
        <taxon>Burkholderiales</taxon>
        <taxon>Sphaerotilaceae</taxon>
        <taxon>Caldimonas</taxon>
    </lineage>
</organism>
<dbReference type="InterPro" id="IPR050739">
    <property type="entry name" value="MFP"/>
</dbReference>
<dbReference type="OrthoDB" id="3084at2"/>
<comment type="subcellular location">
    <subcellularLocation>
        <location evidence="1">Membrane</location>
        <topology evidence="1">Single-pass membrane protein</topology>
    </subcellularLocation>
</comment>
<evidence type="ECO:0000256" key="2">
    <source>
        <dbReference type="ARBA" id="ARBA00022692"/>
    </source>
</evidence>
<comment type="caution">
    <text evidence="6">The sequence shown here is derived from an EMBL/GenBank/DDBJ whole genome shotgun (WGS) entry which is preliminary data.</text>
</comment>
<sequence>MKIRFDAPPGAGQDPTGVAVRYAAAKRQVPRWRWYLLLALVLAAPTYLALRFLAGLLWAQVPATVVLEQSVVRVPSAGVVAQIAAVGDRVPAGAAVLRMQAPVQDTPTASLATTPPLASQANAGQSSARERALRQAVSLAAQQLQLRRDRLVRMEALAAQSAATRPEVEAARVLWLQAQGELGRSQAELAEHLAAQTARSAASAPAATPAALPRAAELQAPFEARVAQVYLHAGEWQPAGTEALLLQSTAPALVQAYVEPARASRVQPGRRATLHFADGHRAPAEVIEIISHVERLPAERVSPLSPRTPSLLVKLRPLQPLPEHLRIHALPLDVRFDGLW</sequence>
<evidence type="ECO:0000256" key="4">
    <source>
        <dbReference type="ARBA" id="ARBA00023136"/>
    </source>
</evidence>
<dbReference type="EMBL" id="PSNX01000002">
    <property type="protein sequence ID" value="PPE67847.1"/>
    <property type="molecule type" value="Genomic_DNA"/>
</dbReference>